<evidence type="ECO:0008006" key="4">
    <source>
        <dbReference type="Google" id="ProtNLM"/>
    </source>
</evidence>
<organism evidence="2 3">
    <name type="scientific">Porites evermanni</name>
    <dbReference type="NCBI Taxonomy" id="104178"/>
    <lineage>
        <taxon>Eukaryota</taxon>
        <taxon>Metazoa</taxon>
        <taxon>Cnidaria</taxon>
        <taxon>Anthozoa</taxon>
        <taxon>Hexacorallia</taxon>
        <taxon>Scleractinia</taxon>
        <taxon>Fungiina</taxon>
        <taxon>Poritidae</taxon>
        <taxon>Porites</taxon>
    </lineage>
</organism>
<proteinExistence type="predicted"/>
<keyword evidence="3" id="KW-1185">Reference proteome</keyword>
<dbReference type="PANTHER" id="PTHR47018">
    <property type="entry name" value="CXC DOMAIN-CONTAINING PROTEIN-RELATED"/>
    <property type="match status" value="1"/>
</dbReference>
<protein>
    <recommendedName>
        <fullName evidence="4">Reverse transcriptase</fullName>
    </recommendedName>
</protein>
<comment type="caution">
    <text evidence="2">The sequence shown here is derived from an EMBL/GenBank/DDBJ whole genome shotgun (WGS) entry which is preliminary data.</text>
</comment>
<evidence type="ECO:0000256" key="1">
    <source>
        <dbReference type="SAM" id="MobiDB-lite"/>
    </source>
</evidence>
<name>A0ABN8R0K8_9CNID</name>
<dbReference type="PANTHER" id="PTHR47018:SF3">
    <property type="entry name" value="MYCBP-ASSOCIATED PROTEIN"/>
    <property type="match status" value="1"/>
</dbReference>
<reference evidence="2 3" key="1">
    <citation type="submission" date="2022-05" db="EMBL/GenBank/DDBJ databases">
        <authorList>
            <consortium name="Genoscope - CEA"/>
            <person name="William W."/>
        </authorList>
    </citation>
    <scope>NUCLEOTIDE SEQUENCE [LARGE SCALE GENOMIC DNA]</scope>
</reference>
<accession>A0ABN8R0K8</accession>
<dbReference type="Proteomes" id="UP001159427">
    <property type="component" value="Unassembled WGS sequence"/>
</dbReference>
<feature type="region of interest" description="Disordered" evidence="1">
    <location>
        <begin position="1"/>
        <end position="25"/>
    </location>
</feature>
<sequence>MVKRSKQRYEREPAGPVEKRRKTTVQLTTSRLTRSKTNPYNRDVCLFCEKASGYRDTLRTVSTNSAGKSLHEAIEISGNNELRVKLSSAVDLKDAHAIDFEYHKKCWGKNVSIVLRQPITAATSSSRSLTAEVAAKIEFLTTTEIALKNGNVLIMSDIQAAYDSILKENGIQNKTCSRKLLKQLIERNIDDVEFHKPKRTRLIFPRINGPNESERITIKETRDAVIQLLIQESDVKDDTKTLYVAALYWRKVINKSKKWVFEGSLVGILSKDHFPEELYCFFRWVINGPNTALSIEGKC</sequence>
<gene>
    <name evidence="2" type="ORF">PEVE_00008671</name>
</gene>
<evidence type="ECO:0000313" key="2">
    <source>
        <dbReference type="EMBL" id="CAH3172884.1"/>
    </source>
</evidence>
<evidence type="ECO:0000313" key="3">
    <source>
        <dbReference type="Proteomes" id="UP001159427"/>
    </source>
</evidence>
<dbReference type="EMBL" id="CALNXI010001593">
    <property type="protein sequence ID" value="CAH3172884.1"/>
    <property type="molecule type" value="Genomic_DNA"/>
</dbReference>